<dbReference type="GO" id="GO:0051287">
    <property type="term" value="F:NAD binding"/>
    <property type="evidence" value="ECO:0007669"/>
    <property type="project" value="InterPro"/>
</dbReference>
<proteinExistence type="inferred from homology"/>
<name>A0A1M6DLX7_9CLOT</name>
<dbReference type="GO" id="GO:0016628">
    <property type="term" value="F:oxidoreductase activity, acting on the CH-CH group of donors, NAD or NADP as acceptor"/>
    <property type="evidence" value="ECO:0007669"/>
    <property type="project" value="InterPro"/>
</dbReference>
<keyword evidence="1" id="KW-0560">Oxidoreductase</keyword>
<dbReference type="SUPFAM" id="SSF48179">
    <property type="entry name" value="6-phosphogluconate dehydrogenase C-terminal domain-like"/>
    <property type="match status" value="1"/>
</dbReference>
<dbReference type="PANTHER" id="PTHR43491:SF1">
    <property type="entry name" value="UDP-N-ACETYL-D-MANNOSAMINE DEHYDROGENASE"/>
    <property type="match status" value="1"/>
</dbReference>
<dbReference type="Pfam" id="PF00984">
    <property type="entry name" value="UDPG_MGDP_dh"/>
    <property type="match status" value="1"/>
</dbReference>
<dbReference type="InterPro" id="IPR008927">
    <property type="entry name" value="6-PGluconate_DH-like_C_sf"/>
</dbReference>
<dbReference type="SMART" id="SM00984">
    <property type="entry name" value="UDPG_MGDP_dh_C"/>
    <property type="match status" value="1"/>
</dbReference>
<dbReference type="InterPro" id="IPR028359">
    <property type="entry name" value="UDP_ManNAc/GlcNAc_DH"/>
</dbReference>
<feature type="domain" description="UDP-glucose/GDP-mannose dehydrogenase C-terminal" evidence="4">
    <location>
        <begin position="310"/>
        <end position="402"/>
    </location>
</feature>
<dbReference type="InterPro" id="IPR017476">
    <property type="entry name" value="UDP-Glc/GDP-Man"/>
</dbReference>
<dbReference type="SUPFAM" id="SSF52413">
    <property type="entry name" value="UDP-glucose/GDP-mannose dehydrogenase C-terminal domain"/>
    <property type="match status" value="1"/>
</dbReference>
<dbReference type="Pfam" id="PF03720">
    <property type="entry name" value="UDPG_MGDP_dh_C"/>
    <property type="match status" value="1"/>
</dbReference>
<dbReference type="Proteomes" id="UP000184241">
    <property type="component" value="Unassembled WGS sequence"/>
</dbReference>
<dbReference type="InterPro" id="IPR036291">
    <property type="entry name" value="NAD(P)-bd_dom_sf"/>
</dbReference>
<dbReference type="PIRSF" id="PIRSF500136">
    <property type="entry name" value="UDP_ManNAc_DH"/>
    <property type="match status" value="1"/>
</dbReference>
<dbReference type="Pfam" id="PF03721">
    <property type="entry name" value="UDPG_MGDP_dh_N"/>
    <property type="match status" value="1"/>
</dbReference>
<keyword evidence="2" id="KW-0520">NAD</keyword>
<dbReference type="PANTHER" id="PTHR43491">
    <property type="entry name" value="UDP-N-ACETYL-D-MANNOSAMINE DEHYDROGENASE"/>
    <property type="match status" value="1"/>
</dbReference>
<dbReference type="SUPFAM" id="SSF51735">
    <property type="entry name" value="NAD(P)-binding Rossmann-fold domains"/>
    <property type="match status" value="1"/>
</dbReference>
<dbReference type="PIRSF" id="PIRSF000124">
    <property type="entry name" value="UDPglc_GDPman_dh"/>
    <property type="match status" value="1"/>
</dbReference>
<evidence type="ECO:0000256" key="3">
    <source>
        <dbReference type="PIRNR" id="PIRNR000124"/>
    </source>
</evidence>
<dbReference type="Gene3D" id="1.20.5.100">
    <property type="entry name" value="Cytochrome c1, transmembrane anchor, C-terminal"/>
    <property type="match status" value="1"/>
</dbReference>
<organism evidence="5 6">
    <name type="scientific">Clostridium intestinale DSM 6191</name>
    <dbReference type="NCBI Taxonomy" id="1121320"/>
    <lineage>
        <taxon>Bacteria</taxon>
        <taxon>Bacillati</taxon>
        <taxon>Bacillota</taxon>
        <taxon>Clostridia</taxon>
        <taxon>Eubacteriales</taxon>
        <taxon>Clostridiaceae</taxon>
        <taxon>Clostridium</taxon>
    </lineage>
</organism>
<dbReference type="NCBIfam" id="TIGR03026">
    <property type="entry name" value="NDP-sugDHase"/>
    <property type="match status" value="1"/>
</dbReference>
<dbReference type="InterPro" id="IPR036220">
    <property type="entry name" value="UDP-Glc/GDP-Man_DH_C_sf"/>
</dbReference>
<dbReference type="Gene3D" id="3.40.50.720">
    <property type="entry name" value="NAD(P)-binding Rossmann-like Domain"/>
    <property type="match status" value="2"/>
</dbReference>
<gene>
    <name evidence="5" type="ORF">SAMN02745941_04260</name>
</gene>
<comment type="similarity">
    <text evidence="3">Belongs to the UDP-glucose/GDP-mannose dehydrogenase family.</text>
</comment>
<dbReference type="InterPro" id="IPR014027">
    <property type="entry name" value="UDP-Glc/GDP-Man_DH_C"/>
</dbReference>
<dbReference type="RefSeq" id="WP_073022575.1">
    <property type="nucleotide sequence ID" value="NZ_FQXU01000019.1"/>
</dbReference>
<dbReference type="GO" id="GO:0016616">
    <property type="term" value="F:oxidoreductase activity, acting on the CH-OH group of donors, NAD or NADP as acceptor"/>
    <property type="evidence" value="ECO:0007669"/>
    <property type="project" value="InterPro"/>
</dbReference>
<dbReference type="EMBL" id="FQXU01000019">
    <property type="protein sequence ID" value="SHI74069.1"/>
    <property type="molecule type" value="Genomic_DNA"/>
</dbReference>
<dbReference type="InterPro" id="IPR014026">
    <property type="entry name" value="UDP-Glc/GDP-Man_DH_dimer"/>
</dbReference>
<reference evidence="5 6" key="1">
    <citation type="submission" date="2016-11" db="EMBL/GenBank/DDBJ databases">
        <authorList>
            <person name="Jaros S."/>
            <person name="Januszkiewicz K."/>
            <person name="Wedrychowicz H."/>
        </authorList>
    </citation>
    <scope>NUCLEOTIDE SEQUENCE [LARGE SCALE GENOMIC DNA]</scope>
    <source>
        <strain evidence="5 6">DSM 6191</strain>
    </source>
</reference>
<evidence type="ECO:0000313" key="6">
    <source>
        <dbReference type="Proteomes" id="UP000184241"/>
    </source>
</evidence>
<dbReference type="GO" id="GO:0000271">
    <property type="term" value="P:polysaccharide biosynthetic process"/>
    <property type="evidence" value="ECO:0007669"/>
    <property type="project" value="InterPro"/>
</dbReference>
<evidence type="ECO:0000256" key="2">
    <source>
        <dbReference type="ARBA" id="ARBA00023027"/>
    </source>
</evidence>
<dbReference type="InterPro" id="IPR001732">
    <property type="entry name" value="UDP-Glc/GDP-Man_DH_N"/>
</dbReference>
<protein>
    <submittedName>
        <fullName evidence="5">UDP-N-acetyl-D-mannosaminuronic acid dehydrogenase</fullName>
    </submittedName>
</protein>
<evidence type="ECO:0000256" key="1">
    <source>
        <dbReference type="ARBA" id="ARBA00023002"/>
    </source>
</evidence>
<evidence type="ECO:0000259" key="4">
    <source>
        <dbReference type="SMART" id="SM00984"/>
    </source>
</evidence>
<dbReference type="AlphaFoldDB" id="A0A1M6DLX7"/>
<sequence>MGVLNVVGLGYIGLPTAMMFAANGIEVVGTDYNAELVEKLNRGELTFEEDGLEELFNKVKKKGIRFTTEYIKTDRYIITVPTPYIKDSKKIDATYVVNAVKTVLDNCEKGTIIVIESTISPGTIDKFIKPIIQSKGFMLGKDIHIAHAPERIIPGRMVHELENNSRTIGADEREIGEEIKAWYESFCRAEIVVTNIKTAEMSKVVENTFRDINIAFANELAKMCHKEGMDVYELIRIANKHPRVNILQPGPGVGGHCISVDPWFLVGDYPDIVNVVLGAREVNDAMPQYVFDRIHEIMRENNIKDFSQVGLYGLTYKENIDDMRESPTLQLLQIMNKYNITNIKLYDPWVKDSKFNNQYHDIETFLNDTKIIIVLVGHSEIKEKQELLKNKIVYDTRNIISHGRKIYRL</sequence>
<evidence type="ECO:0000313" key="5">
    <source>
        <dbReference type="EMBL" id="SHI74069.1"/>
    </source>
</evidence>
<accession>A0A1M6DLX7</accession>